<evidence type="ECO:0000256" key="1">
    <source>
        <dbReference type="SAM" id="MobiDB-lite"/>
    </source>
</evidence>
<feature type="compositionally biased region" description="Polar residues" evidence="1">
    <location>
        <begin position="1"/>
        <end position="12"/>
    </location>
</feature>
<proteinExistence type="predicted"/>
<keyword evidence="3" id="KW-1185">Reference proteome</keyword>
<feature type="compositionally biased region" description="Low complexity" evidence="1">
    <location>
        <begin position="13"/>
        <end position="27"/>
    </location>
</feature>
<dbReference type="WBParaSite" id="HNAJ_0000539901-mRNA-1">
    <property type="protein sequence ID" value="HNAJ_0000539901-mRNA-1"/>
    <property type="gene ID" value="HNAJ_0000539901"/>
</dbReference>
<evidence type="ECO:0000313" key="4">
    <source>
        <dbReference type="WBParaSite" id="HNAJ_0000539901-mRNA-1"/>
    </source>
</evidence>
<reference evidence="4" key="1">
    <citation type="submission" date="2017-02" db="UniProtKB">
        <authorList>
            <consortium name="WormBaseParasite"/>
        </authorList>
    </citation>
    <scope>IDENTIFICATION</scope>
</reference>
<feature type="region of interest" description="Disordered" evidence="1">
    <location>
        <begin position="1"/>
        <end position="28"/>
    </location>
</feature>
<dbReference type="AlphaFoldDB" id="A0A0R3TEB0"/>
<dbReference type="OrthoDB" id="10264182at2759"/>
<protein>
    <submittedName>
        <fullName evidence="2 4">Uncharacterized protein</fullName>
    </submittedName>
</protein>
<reference evidence="2 3" key="2">
    <citation type="submission" date="2018-11" db="EMBL/GenBank/DDBJ databases">
        <authorList>
            <consortium name="Pathogen Informatics"/>
        </authorList>
    </citation>
    <scope>NUCLEOTIDE SEQUENCE [LARGE SCALE GENOMIC DNA]</scope>
</reference>
<gene>
    <name evidence="2" type="ORF">HNAJ_LOCUS5397</name>
</gene>
<dbReference type="STRING" id="102285.A0A0R3TEB0"/>
<dbReference type="EMBL" id="UZAE01004550">
    <property type="protein sequence ID" value="VDO01257.1"/>
    <property type="molecule type" value="Genomic_DNA"/>
</dbReference>
<accession>A0A0R3TEB0</accession>
<organism evidence="4">
    <name type="scientific">Rodentolepis nana</name>
    <name type="common">Dwarf tapeworm</name>
    <name type="synonym">Hymenolepis nana</name>
    <dbReference type="NCBI Taxonomy" id="102285"/>
    <lineage>
        <taxon>Eukaryota</taxon>
        <taxon>Metazoa</taxon>
        <taxon>Spiralia</taxon>
        <taxon>Lophotrochozoa</taxon>
        <taxon>Platyhelminthes</taxon>
        <taxon>Cestoda</taxon>
        <taxon>Eucestoda</taxon>
        <taxon>Cyclophyllidea</taxon>
        <taxon>Hymenolepididae</taxon>
        <taxon>Rodentolepis</taxon>
    </lineage>
</organism>
<evidence type="ECO:0000313" key="2">
    <source>
        <dbReference type="EMBL" id="VDO01257.1"/>
    </source>
</evidence>
<name>A0A0R3TEB0_RODNA</name>
<dbReference type="Proteomes" id="UP000278807">
    <property type="component" value="Unassembled WGS sequence"/>
</dbReference>
<sequence length="102" mass="11334">MPSNFEFSNGQVSPSSSSSSTNTSIPPKNKSIFETLLESNRIEVRPFFKPGEKIVVAASMNGGNVIERFVKMLRFWCRQLGCPAVETTQFMEGEEGSSTFLF</sequence>
<evidence type="ECO:0000313" key="3">
    <source>
        <dbReference type="Proteomes" id="UP000278807"/>
    </source>
</evidence>